<organism evidence="3 4">
    <name type="scientific">Mycolicibacterium gadium</name>
    <name type="common">Mycobacterium gadium</name>
    <dbReference type="NCBI Taxonomy" id="1794"/>
    <lineage>
        <taxon>Bacteria</taxon>
        <taxon>Bacillati</taxon>
        <taxon>Actinomycetota</taxon>
        <taxon>Actinomycetes</taxon>
        <taxon>Mycobacteriales</taxon>
        <taxon>Mycobacteriaceae</taxon>
        <taxon>Mycolicibacterium</taxon>
    </lineage>
</organism>
<reference evidence="3 4" key="1">
    <citation type="journal article" date="2019" name="Emerg. Microbes Infect.">
        <title>Comprehensive subspecies identification of 175 nontuberculous mycobacteria species based on 7547 genomic profiles.</title>
        <authorList>
            <person name="Matsumoto Y."/>
            <person name="Kinjo T."/>
            <person name="Motooka D."/>
            <person name="Nabeya D."/>
            <person name="Jung N."/>
            <person name="Uechi K."/>
            <person name="Horii T."/>
            <person name="Iida T."/>
            <person name="Fujita J."/>
            <person name="Nakamura S."/>
        </authorList>
    </citation>
    <scope>NUCLEOTIDE SEQUENCE [LARGE SCALE GENOMIC DNA]</scope>
    <source>
        <strain evidence="3 4">JCM 12688</strain>
    </source>
</reference>
<feature type="signal peptide" evidence="2">
    <location>
        <begin position="1"/>
        <end position="24"/>
    </location>
</feature>
<gene>
    <name evidence="3" type="ORF">MGAD_03950</name>
</gene>
<evidence type="ECO:0000313" key="4">
    <source>
        <dbReference type="Proteomes" id="UP000466187"/>
    </source>
</evidence>
<name>A0A7I7WG41_MYCGU</name>
<accession>A0A7I7WG41</accession>
<proteinExistence type="predicted"/>
<dbReference type="AlphaFoldDB" id="A0A7I7WG41"/>
<evidence type="ECO:0000256" key="1">
    <source>
        <dbReference type="SAM" id="MobiDB-lite"/>
    </source>
</evidence>
<dbReference type="Proteomes" id="UP000466187">
    <property type="component" value="Chromosome"/>
</dbReference>
<feature type="region of interest" description="Disordered" evidence="1">
    <location>
        <begin position="75"/>
        <end position="125"/>
    </location>
</feature>
<protein>
    <submittedName>
        <fullName evidence="3">Uncharacterized protein</fullName>
    </submittedName>
</protein>
<evidence type="ECO:0000256" key="2">
    <source>
        <dbReference type="SAM" id="SignalP"/>
    </source>
</evidence>
<dbReference type="KEGG" id="mgad:MGAD_03950"/>
<dbReference type="EMBL" id="AP022608">
    <property type="protein sequence ID" value="BBZ16060.1"/>
    <property type="molecule type" value="Genomic_DNA"/>
</dbReference>
<keyword evidence="2" id="KW-0732">Signal</keyword>
<evidence type="ECO:0000313" key="3">
    <source>
        <dbReference type="EMBL" id="BBZ16060.1"/>
    </source>
</evidence>
<feature type="compositionally biased region" description="Pro residues" evidence="1">
    <location>
        <begin position="93"/>
        <end position="105"/>
    </location>
</feature>
<feature type="compositionally biased region" description="Polar residues" evidence="1">
    <location>
        <begin position="76"/>
        <end position="88"/>
    </location>
</feature>
<sequence>MILRITKRLNSITLVALLVGVAFASVPTAAAAFDNEAYWKCMHEIPGPWDHRNDYCCLIQGGDIVIGALNGCRAPQSVSNPGQTNPSTKPRVPGAPGPITAPPMENPGQPTDPAEPATIPVPERS</sequence>
<feature type="chain" id="PRO_5039147398" evidence="2">
    <location>
        <begin position="25"/>
        <end position="125"/>
    </location>
</feature>